<feature type="domain" description="ASCH" evidence="1">
    <location>
        <begin position="40"/>
        <end position="87"/>
    </location>
</feature>
<sequence length="113" mass="12928">MDSKNYDDQNPVIVALNQSTSLLRIQDDESRQLVDEGYCLSLHQPWASLLVRGIKLEEGRTWYTPYRGCLWIASTANKTDPKEITEIENKYLKAGNILFFCCVCSAKYSITET</sequence>
<reference evidence="2 3" key="2">
    <citation type="submission" date="2018-11" db="EMBL/GenBank/DDBJ databases">
        <authorList>
            <consortium name="Pathogen Informatics"/>
        </authorList>
    </citation>
    <scope>NUCLEOTIDE SEQUENCE [LARGE SCALE GENOMIC DNA]</scope>
    <source>
        <strain evidence="2">Dakar</strain>
        <strain evidence="3">Dakar, Senegal</strain>
    </source>
</reference>
<dbReference type="AlphaFoldDB" id="A0A183L2Y1"/>
<evidence type="ECO:0000313" key="3">
    <source>
        <dbReference type="Proteomes" id="UP000279833"/>
    </source>
</evidence>
<dbReference type="Pfam" id="PF04266">
    <property type="entry name" value="ASCH"/>
    <property type="match status" value="1"/>
</dbReference>
<dbReference type="SUPFAM" id="SSF88697">
    <property type="entry name" value="PUA domain-like"/>
    <property type="match status" value="1"/>
</dbReference>
<evidence type="ECO:0000259" key="1">
    <source>
        <dbReference type="Pfam" id="PF04266"/>
    </source>
</evidence>
<organism evidence="4">
    <name type="scientific">Schistosoma curassoni</name>
    <dbReference type="NCBI Taxonomy" id="6186"/>
    <lineage>
        <taxon>Eukaryota</taxon>
        <taxon>Metazoa</taxon>
        <taxon>Spiralia</taxon>
        <taxon>Lophotrochozoa</taxon>
        <taxon>Platyhelminthes</taxon>
        <taxon>Trematoda</taxon>
        <taxon>Digenea</taxon>
        <taxon>Strigeidida</taxon>
        <taxon>Schistosomatoidea</taxon>
        <taxon>Schistosomatidae</taxon>
        <taxon>Schistosoma</taxon>
    </lineage>
</organism>
<protein>
    <submittedName>
        <fullName evidence="4">ASCH domain-containing protein</fullName>
    </submittedName>
</protein>
<gene>
    <name evidence="2" type="ORF">SCUD_LOCUS21687</name>
</gene>
<dbReference type="EMBL" id="UZAK01047133">
    <property type="protein sequence ID" value="VDP76205.1"/>
    <property type="molecule type" value="Genomic_DNA"/>
</dbReference>
<accession>A0A183L2Y1</accession>
<dbReference type="InterPro" id="IPR015947">
    <property type="entry name" value="PUA-like_sf"/>
</dbReference>
<dbReference type="Proteomes" id="UP000279833">
    <property type="component" value="Unassembled WGS sequence"/>
</dbReference>
<proteinExistence type="predicted"/>
<dbReference type="InterPro" id="IPR007374">
    <property type="entry name" value="ASCH_domain"/>
</dbReference>
<dbReference type="CDD" id="cd06554">
    <property type="entry name" value="ASCH_ASC-1_like"/>
    <property type="match status" value="1"/>
</dbReference>
<keyword evidence="3" id="KW-1185">Reference proteome</keyword>
<dbReference type="Gene3D" id="2.30.130.30">
    <property type="entry name" value="Hypothetical protein"/>
    <property type="match status" value="1"/>
</dbReference>
<name>A0A183L2Y1_9TREM</name>
<evidence type="ECO:0000313" key="4">
    <source>
        <dbReference type="WBParaSite" id="SCUD_0002169001-mRNA-1"/>
    </source>
</evidence>
<reference evidence="4" key="1">
    <citation type="submission" date="2016-06" db="UniProtKB">
        <authorList>
            <consortium name="WormBaseParasite"/>
        </authorList>
    </citation>
    <scope>IDENTIFICATION</scope>
</reference>
<dbReference type="WBParaSite" id="SCUD_0002169001-mRNA-1">
    <property type="protein sequence ID" value="SCUD_0002169001-mRNA-1"/>
    <property type="gene ID" value="SCUD_0002169001"/>
</dbReference>
<dbReference type="STRING" id="6186.A0A183L2Y1"/>
<evidence type="ECO:0000313" key="2">
    <source>
        <dbReference type="EMBL" id="VDP76205.1"/>
    </source>
</evidence>